<evidence type="ECO:0000256" key="1">
    <source>
        <dbReference type="ARBA" id="ARBA00004202"/>
    </source>
</evidence>
<evidence type="ECO:0000259" key="10">
    <source>
        <dbReference type="PROSITE" id="PS50893"/>
    </source>
</evidence>
<name>A0A2T0ASW5_9FIRM</name>
<dbReference type="PROSITE" id="PS50893">
    <property type="entry name" value="ABC_TRANSPORTER_2"/>
    <property type="match status" value="2"/>
</dbReference>
<keyword evidence="9" id="KW-0472">Membrane</keyword>
<comment type="subcellular location">
    <subcellularLocation>
        <location evidence="1">Cell membrane</location>
        <topology evidence="1">Peripheral membrane protein</topology>
    </subcellularLocation>
</comment>
<dbReference type="EC" id="3.6.3.17" evidence="11"/>
<dbReference type="Pfam" id="PF00005">
    <property type="entry name" value="ABC_tran"/>
    <property type="match status" value="2"/>
</dbReference>
<keyword evidence="3" id="KW-1003">Cell membrane</keyword>
<evidence type="ECO:0000256" key="8">
    <source>
        <dbReference type="ARBA" id="ARBA00022967"/>
    </source>
</evidence>
<keyword evidence="2" id="KW-0813">Transport</keyword>
<evidence type="ECO:0000256" key="3">
    <source>
        <dbReference type="ARBA" id="ARBA00022475"/>
    </source>
</evidence>
<dbReference type="PROSITE" id="PS00211">
    <property type="entry name" value="ABC_TRANSPORTER_1"/>
    <property type="match status" value="1"/>
</dbReference>
<dbReference type="GO" id="GO:0005524">
    <property type="term" value="F:ATP binding"/>
    <property type="evidence" value="ECO:0007669"/>
    <property type="project" value="UniProtKB-KW"/>
</dbReference>
<dbReference type="AlphaFoldDB" id="A0A2T0ASW5"/>
<evidence type="ECO:0000256" key="6">
    <source>
        <dbReference type="ARBA" id="ARBA00022741"/>
    </source>
</evidence>
<keyword evidence="8" id="KW-1278">Translocase</keyword>
<keyword evidence="4" id="KW-0762">Sugar transport</keyword>
<gene>
    <name evidence="11" type="primary">mglA_2</name>
    <name evidence="11" type="ORF">MOHU_12290</name>
</gene>
<feature type="domain" description="ABC transporter" evidence="10">
    <location>
        <begin position="4"/>
        <end position="240"/>
    </location>
</feature>
<evidence type="ECO:0000256" key="4">
    <source>
        <dbReference type="ARBA" id="ARBA00022597"/>
    </source>
</evidence>
<keyword evidence="12" id="KW-1185">Reference proteome</keyword>
<dbReference type="SUPFAM" id="SSF52540">
    <property type="entry name" value="P-loop containing nucleoside triphosphate hydrolases"/>
    <property type="match status" value="2"/>
</dbReference>
<dbReference type="InterPro" id="IPR017871">
    <property type="entry name" value="ABC_transporter-like_CS"/>
</dbReference>
<dbReference type="GO" id="GO:0005886">
    <property type="term" value="C:plasma membrane"/>
    <property type="evidence" value="ECO:0007669"/>
    <property type="project" value="UniProtKB-SubCell"/>
</dbReference>
<keyword evidence="7 11" id="KW-0067">ATP-binding</keyword>
<evidence type="ECO:0000313" key="12">
    <source>
        <dbReference type="Proteomes" id="UP000238415"/>
    </source>
</evidence>
<reference evidence="11 12" key="1">
    <citation type="submission" date="2018-03" db="EMBL/GenBank/DDBJ databases">
        <title>Genome sequence of Moorella humiferrea DSM 23265.</title>
        <authorList>
            <person name="Poehlein A."/>
            <person name="Daniel R."/>
        </authorList>
    </citation>
    <scope>NUCLEOTIDE SEQUENCE [LARGE SCALE GENOMIC DNA]</scope>
    <source>
        <strain evidence="11 12">DSM 23265</strain>
    </source>
</reference>
<dbReference type="FunFam" id="3.40.50.300:FF:000127">
    <property type="entry name" value="Ribose import ATP-binding protein RbsA"/>
    <property type="match status" value="1"/>
</dbReference>
<dbReference type="InterPro" id="IPR027417">
    <property type="entry name" value="P-loop_NTPase"/>
</dbReference>
<dbReference type="InterPro" id="IPR003439">
    <property type="entry name" value="ABC_transporter-like_ATP-bd"/>
</dbReference>
<evidence type="ECO:0000256" key="9">
    <source>
        <dbReference type="ARBA" id="ARBA00023136"/>
    </source>
</evidence>
<sequence length="501" mass="55256">MNILEMKGINKSFPGVKALKEVDFIVKKGEVHCLAGANGAGKSTLMKILSGAYQADSGEIWIEGKKVNLRNPIDALKAGIGTIYQELSVVPKLTAAENIFLNNYPVKGPIVDWRKISQLSRDMFAEIGIKNIDVDKPVETLTIGHQQLVELVKVLAQKAKIIIMDEPSATLSAEEFNVLKSVINDLKKKGITIIYISHRLEELLELGDRVTVLRDGSLVGTFNIEDLDHDKLVELIVGHSITNSTPNRGLSTGKDIVLALKNVSNHKLKEINLSVRAGEVVGLFGLVGSGRTEVLRVIFGADKIYSGEIELFGQTINPKTYSPTKACQMGCALVPENRKREGLVLSLTVWENSILPALKRFTKYGIIKNRQINTSVAEQIKNLRIKTPSHQFFVSKLSGGNQQKVVIAKWLLSESRLFLFDEPTQGIDVGAKEEIYNIINHLASLGKSIIIASSELSELTRLCNRIIVMYDGCLVDEFYPVSTSEEKILQCAVAGRKVRVN</sequence>
<dbReference type="CDD" id="cd03215">
    <property type="entry name" value="ABC_Carb_Monos_II"/>
    <property type="match status" value="1"/>
</dbReference>
<accession>A0A2T0ASW5</accession>
<evidence type="ECO:0000256" key="2">
    <source>
        <dbReference type="ARBA" id="ARBA00022448"/>
    </source>
</evidence>
<dbReference type="InterPro" id="IPR003593">
    <property type="entry name" value="AAA+_ATPase"/>
</dbReference>
<evidence type="ECO:0000256" key="5">
    <source>
        <dbReference type="ARBA" id="ARBA00022737"/>
    </source>
</evidence>
<evidence type="ECO:0000313" key="11">
    <source>
        <dbReference type="EMBL" id="PRR73329.1"/>
    </source>
</evidence>
<dbReference type="PANTHER" id="PTHR43790:SF3">
    <property type="entry name" value="D-ALLOSE IMPORT ATP-BINDING PROTEIN ALSA-RELATED"/>
    <property type="match status" value="1"/>
</dbReference>
<dbReference type="SMART" id="SM00382">
    <property type="entry name" value="AAA"/>
    <property type="match status" value="2"/>
</dbReference>
<proteinExistence type="predicted"/>
<keyword evidence="6" id="KW-0547">Nucleotide-binding</keyword>
<dbReference type="Gene3D" id="3.40.50.300">
    <property type="entry name" value="P-loop containing nucleotide triphosphate hydrolases"/>
    <property type="match status" value="2"/>
</dbReference>
<dbReference type="PANTHER" id="PTHR43790">
    <property type="entry name" value="CARBOHYDRATE TRANSPORT ATP-BINDING PROTEIN MG119-RELATED"/>
    <property type="match status" value="1"/>
</dbReference>
<dbReference type="RefSeq" id="WP_106005215.1">
    <property type="nucleotide sequence ID" value="NZ_CP136419.1"/>
</dbReference>
<organism evidence="11 12">
    <name type="scientific">Neomoorella humiferrea</name>
    <dbReference type="NCBI Taxonomy" id="676965"/>
    <lineage>
        <taxon>Bacteria</taxon>
        <taxon>Bacillati</taxon>
        <taxon>Bacillota</taxon>
        <taxon>Clostridia</taxon>
        <taxon>Neomoorellales</taxon>
        <taxon>Neomoorellaceae</taxon>
        <taxon>Neomoorella</taxon>
    </lineage>
</organism>
<keyword evidence="5" id="KW-0677">Repeat</keyword>
<comment type="caution">
    <text evidence="11">The sequence shown here is derived from an EMBL/GenBank/DDBJ whole genome shotgun (WGS) entry which is preliminary data.</text>
</comment>
<evidence type="ECO:0000256" key="7">
    <source>
        <dbReference type="ARBA" id="ARBA00022840"/>
    </source>
</evidence>
<dbReference type="OrthoDB" id="9771863at2"/>
<dbReference type="CDD" id="cd03216">
    <property type="entry name" value="ABC_Carb_Monos_I"/>
    <property type="match status" value="1"/>
</dbReference>
<feature type="domain" description="ABC transporter" evidence="10">
    <location>
        <begin position="251"/>
        <end position="496"/>
    </location>
</feature>
<dbReference type="InterPro" id="IPR050107">
    <property type="entry name" value="ABC_carbohydrate_import_ATPase"/>
</dbReference>
<dbReference type="EMBL" id="PVXM01000020">
    <property type="protein sequence ID" value="PRR73329.1"/>
    <property type="molecule type" value="Genomic_DNA"/>
</dbReference>
<protein>
    <submittedName>
        <fullName evidence="11">Galactose/methyl galactoside import ATP-binding protein MglA</fullName>
        <ecNumber evidence="11">3.6.3.17</ecNumber>
    </submittedName>
</protein>
<dbReference type="Proteomes" id="UP000238415">
    <property type="component" value="Unassembled WGS sequence"/>
</dbReference>
<dbReference type="GO" id="GO:0016887">
    <property type="term" value="F:ATP hydrolysis activity"/>
    <property type="evidence" value="ECO:0007669"/>
    <property type="project" value="InterPro"/>
</dbReference>
<keyword evidence="11" id="KW-0378">Hydrolase</keyword>